<evidence type="ECO:0000256" key="2">
    <source>
        <dbReference type="SAM" id="SignalP"/>
    </source>
</evidence>
<comment type="caution">
    <text evidence="3">The sequence shown here is derived from an EMBL/GenBank/DDBJ whole genome shotgun (WGS) entry which is preliminary data.</text>
</comment>
<protein>
    <submittedName>
        <fullName evidence="3">Uncharacterized protein</fullName>
    </submittedName>
</protein>
<name>A0A7Z0E6U0_9MICC</name>
<feature type="non-terminal residue" evidence="3">
    <location>
        <position position="80"/>
    </location>
</feature>
<evidence type="ECO:0000313" key="4">
    <source>
        <dbReference type="Proteomes" id="UP000560069"/>
    </source>
</evidence>
<feature type="signal peptide" evidence="2">
    <location>
        <begin position="1"/>
        <end position="26"/>
    </location>
</feature>
<sequence>MATLTRRLLLTGGLGLLGAGAVTACAGPDSSERTGTGAGPQNGADSQGDAAVGHVHGIARDPSDGVVVLATHYGLFRVQE</sequence>
<keyword evidence="4" id="KW-1185">Reference proteome</keyword>
<accession>A0A7Z0E6U0</accession>
<gene>
    <name evidence="3" type="ORF">HNR11_000001</name>
</gene>
<dbReference type="Proteomes" id="UP000560069">
    <property type="component" value="Unassembled WGS sequence"/>
</dbReference>
<dbReference type="AlphaFoldDB" id="A0A7Z0E6U0"/>
<keyword evidence="2" id="KW-0732">Signal</keyword>
<feature type="region of interest" description="Disordered" evidence="1">
    <location>
        <begin position="25"/>
        <end position="49"/>
    </location>
</feature>
<dbReference type="EMBL" id="JACCFQ010000001">
    <property type="protein sequence ID" value="NYJ15467.1"/>
    <property type="molecule type" value="Genomic_DNA"/>
</dbReference>
<feature type="chain" id="PRO_5031484998" evidence="2">
    <location>
        <begin position="27"/>
        <end position="80"/>
    </location>
</feature>
<dbReference type="PROSITE" id="PS51257">
    <property type="entry name" value="PROKAR_LIPOPROTEIN"/>
    <property type="match status" value="1"/>
</dbReference>
<evidence type="ECO:0000313" key="3">
    <source>
        <dbReference type="EMBL" id="NYJ15467.1"/>
    </source>
</evidence>
<organism evidence="3 4">
    <name type="scientific">Nesterenkonia sandarakina</name>
    <dbReference type="NCBI Taxonomy" id="272918"/>
    <lineage>
        <taxon>Bacteria</taxon>
        <taxon>Bacillati</taxon>
        <taxon>Actinomycetota</taxon>
        <taxon>Actinomycetes</taxon>
        <taxon>Micrococcales</taxon>
        <taxon>Micrococcaceae</taxon>
        <taxon>Nesterenkonia</taxon>
    </lineage>
</organism>
<evidence type="ECO:0000256" key="1">
    <source>
        <dbReference type="SAM" id="MobiDB-lite"/>
    </source>
</evidence>
<proteinExistence type="predicted"/>
<reference evidence="3 4" key="1">
    <citation type="submission" date="2020-07" db="EMBL/GenBank/DDBJ databases">
        <title>Sequencing the genomes of 1000 actinobacteria strains.</title>
        <authorList>
            <person name="Klenk H.-P."/>
        </authorList>
    </citation>
    <scope>NUCLEOTIDE SEQUENCE [LARGE SCALE GENOMIC DNA]</scope>
    <source>
        <strain evidence="3 4">DSM 15664</strain>
    </source>
</reference>